<feature type="region of interest" description="Disordered" evidence="1">
    <location>
        <begin position="526"/>
        <end position="557"/>
    </location>
</feature>
<keyword evidence="3" id="KW-1185">Reference proteome</keyword>
<protein>
    <submittedName>
        <fullName evidence="2">Uncharacterized protein</fullName>
    </submittedName>
</protein>
<name>A0A1C7M5I2_GRIFR</name>
<dbReference type="AlphaFoldDB" id="A0A1C7M5I2"/>
<gene>
    <name evidence="2" type="ORF">A0H81_07618</name>
</gene>
<feature type="compositionally biased region" description="Polar residues" evidence="1">
    <location>
        <begin position="216"/>
        <end position="226"/>
    </location>
</feature>
<sequence length="608" mass="66069">MLTVLEPYRRAMSNDISGSKKKHEAGLLYIPPPFRISLPYRGLSDMRGTDEAGRTSAVARSGGEFDFSLEKTEDDFQVSRCDSNHASYNEHHKAHIRWLAAPDEKKQARLSRGRQARSVFKMVASWTEYRASTRTYDSVTITDLQIPPLPSTSLIRPVPQCTTPSSLAIQILPAHQPHTMALNTTGSPSSGGDSHSPSPVLSDNPQGDSSEHRSSRSTPTRAMSDLTRSLSAGKGGCWTCRVRRKVRTPHRTARAMRMLTCDAPAEVRRGARGDSCKTCLRLKINCLGWGPSGPSGCECDKEKVAAYKASIKEQLSRAGLIRGNLAKPGTPPPPHPIASSSTSAPPPSQAGPRTLRRSSSSAHRHGYGVPAPYTSRHDGPHIRLTTMTLLFLPQATSARAPPPRLFLRTLRAPHHDRVPADAVSVPPPTPTSPPSSPRPWTTRSSGRSSREHPRRAVARDAEQPTQEDYVLYYFEHVRRLQYVFAGDSLASTLYTIVLAEPDGAVATAICALASLYSTRMRIAQGLESPQPDPEQSPPNASTTRPSTSSSTRRTTAAVQEHDAVAAVQLISYGLLNGGGTDWATVLEIACDWLAQTGIHAEENPSSRC</sequence>
<feature type="compositionally biased region" description="Low complexity" evidence="1">
    <location>
        <begin position="186"/>
        <end position="199"/>
    </location>
</feature>
<dbReference type="EMBL" id="LUGG01000009">
    <property type="protein sequence ID" value="OBZ72171.1"/>
    <property type="molecule type" value="Genomic_DNA"/>
</dbReference>
<feature type="compositionally biased region" description="Low complexity" evidence="1">
    <location>
        <begin position="537"/>
        <end position="557"/>
    </location>
</feature>
<feature type="region of interest" description="Disordered" evidence="1">
    <location>
        <begin position="179"/>
        <end position="226"/>
    </location>
</feature>
<reference evidence="2 3" key="1">
    <citation type="submission" date="2016-03" db="EMBL/GenBank/DDBJ databases">
        <title>Whole genome sequencing of Grifola frondosa 9006-11.</title>
        <authorList>
            <person name="Min B."/>
            <person name="Park H."/>
            <person name="Kim J.-G."/>
            <person name="Cho H."/>
            <person name="Oh Y.-L."/>
            <person name="Kong W.-S."/>
            <person name="Choi I.-G."/>
        </authorList>
    </citation>
    <scope>NUCLEOTIDE SEQUENCE [LARGE SCALE GENOMIC DNA]</scope>
    <source>
        <strain evidence="2 3">9006-11</strain>
    </source>
</reference>
<proteinExistence type="predicted"/>
<dbReference type="OrthoDB" id="5419315at2759"/>
<dbReference type="STRING" id="5627.A0A1C7M5I2"/>
<comment type="caution">
    <text evidence="2">The sequence shown here is derived from an EMBL/GenBank/DDBJ whole genome shotgun (WGS) entry which is preliminary data.</text>
</comment>
<feature type="region of interest" description="Disordered" evidence="1">
    <location>
        <begin position="417"/>
        <end position="462"/>
    </location>
</feature>
<accession>A0A1C7M5I2</accession>
<feature type="region of interest" description="Disordered" evidence="1">
    <location>
        <begin position="323"/>
        <end position="380"/>
    </location>
</feature>
<evidence type="ECO:0000313" key="2">
    <source>
        <dbReference type="EMBL" id="OBZ72171.1"/>
    </source>
</evidence>
<feature type="compositionally biased region" description="Pro residues" evidence="1">
    <location>
        <begin position="425"/>
        <end position="437"/>
    </location>
</feature>
<evidence type="ECO:0000313" key="3">
    <source>
        <dbReference type="Proteomes" id="UP000092993"/>
    </source>
</evidence>
<feature type="compositionally biased region" description="Low complexity" evidence="1">
    <location>
        <begin position="438"/>
        <end position="447"/>
    </location>
</feature>
<evidence type="ECO:0000256" key="1">
    <source>
        <dbReference type="SAM" id="MobiDB-lite"/>
    </source>
</evidence>
<dbReference type="Proteomes" id="UP000092993">
    <property type="component" value="Unassembled WGS sequence"/>
</dbReference>
<organism evidence="2 3">
    <name type="scientific">Grifola frondosa</name>
    <name type="common">Maitake</name>
    <name type="synonym">Polyporus frondosus</name>
    <dbReference type="NCBI Taxonomy" id="5627"/>
    <lineage>
        <taxon>Eukaryota</taxon>
        <taxon>Fungi</taxon>
        <taxon>Dikarya</taxon>
        <taxon>Basidiomycota</taxon>
        <taxon>Agaricomycotina</taxon>
        <taxon>Agaricomycetes</taxon>
        <taxon>Polyporales</taxon>
        <taxon>Grifolaceae</taxon>
        <taxon>Grifola</taxon>
    </lineage>
</organism>